<name>A0A660SI64_UNCW3</name>
<dbReference type="GO" id="GO:0046872">
    <property type="term" value="F:metal ion binding"/>
    <property type="evidence" value="ECO:0007669"/>
    <property type="project" value="InterPro"/>
</dbReference>
<evidence type="ECO:0000256" key="2">
    <source>
        <dbReference type="ARBA" id="ARBA00001946"/>
    </source>
</evidence>
<dbReference type="InterPro" id="IPR020560">
    <property type="entry name" value="PRibGlycinamide_synth_C-dom"/>
</dbReference>
<dbReference type="Gene3D" id="3.90.600.10">
    <property type="entry name" value="Phosphoribosylglycinamide synthetase, C-terminal domain"/>
    <property type="match status" value="1"/>
</dbReference>
<dbReference type="Gene3D" id="3.30.1490.20">
    <property type="entry name" value="ATP-grasp fold, A domain"/>
    <property type="match status" value="1"/>
</dbReference>
<evidence type="ECO:0000256" key="9">
    <source>
        <dbReference type="ARBA" id="ARBA00038345"/>
    </source>
</evidence>
<sequence length="423" mass="46739">MRVLVIGKGGREHAIVWKLKQSKLVKDIFIATGNGGICRLGHCLPIDPLDIDGLVKFALENQIDFTVVGPEDPLAAGIIDEFEKWGLDAFGPSRRAAQLEAEKAFAKDFMRRYGIPTGEFEIFDSAKSALAYIRKKGVPIVVKASGLAAGKGTFVLTKKKDVERVIDGLMVEKRLGKAGERVVVEEFLSGYEVSVFALVDGQTIMYLPSAQDHKRLLDRDRGPNTGGMGAYAPFTIDPKLMKFIDEVIVKPTIWALSDNDIIYQGVLYCGLIITANGPRVLEYNVRFGDPEAQVILPLIETDLMTLLLATRRKELHGVELKLADRYAVCVILASKGYPEKYEKGFPITIRAKESEDLVIFHAGTIYKDGEFLTNGGRVLGVTGIDKTLKGARNRAYQAIEKIGFENMYYRKDIGAYGLRRTGG</sequence>
<comment type="cofactor">
    <cofactor evidence="1">
        <name>Mn(2+)</name>
        <dbReference type="ChEBI" id="CHEBI:29035"/>
    </cofactor>
</comment>
<dbReference type="InterPro" id="IPR020562">
    <property type="entry name" value="PRibGlycinamide_synth_N"/>
</dbReference>
<evidence type="ECO:0000256" key="13">
    <source>
        <dbReference type="PROSITE-ProRule" id="PRU00409"/>
    </source>
</evidence>
<dbReference type="InterPro" id="IPR037123">
    <property type="entry name" value="PRibGlycinamide_synth_C_sf"/>
</dbReference>
<dbReference type="SUPFAM" id="SSF51246">
    <property type="entry name" value="Rudiment single hybrid motif"/>
    <property type="match status" value="1"/>
</dbReference>
<reference evidence="15 16" key="1">
    <citation type="submission" date="2018-06" db="EMBL/GenBank/DDBJ databases">
        <title>Extensive metabolic versatility and redundancy in microbially diverse, dynamic hydrothermal sediments.</title>
        <authorList>
            <person name="Dombrowski N."/>
            <person name="Teske A."/>
            <person name="Baker B.J."/>
        </authorList>
    </citation>
    <scope>NUCLEOTIDE SEQUENCE [LARGE SCALE GENOMIC DNA]</scope>
    <source>
        <strain evidence="15">B36_G15</strain>
    </source>
</reference>
<dbReference type="NCBIfam" id="TIGR00877">
    <property type="entry name" value="purD"/>
    <property type="match status" value="1"/>
</dbReference>
<evidence type="ECO:0000256" key="3">
    <source>
        <dbReference type="ARBA" id="ARBA00005174"/>
    </source>
</evidence>
<evidence type="ECO:0000256" key="4">
    <source>
        <dbReference type="ARBA" id="ARBA00013255"/>
    </source>
</evidence>
<feature type="domain" description="ATP-grasp" evidence="14">
    <location>
        <begin position="107"/>
        <end position="312"/>
    </location>
</feature>
<evidence type="ECO:0000256" key="1">
    <source>
        <dbReference type="ARBA" id="ARBA00001936"/>
    </source>
</evidence>
<keyword evidence="7 12" id="KW-0658">Purine biosynthesis</keyword>
<dbReference type="PANTHER" id="PTHR43472">
    <property type="entry name" value="PHOSPHORIBOSYLAMINE--GLYCINE LIGASE"/>
    <property type="match status" value="1"/>
</dbReference>
<proteinExistence type="inferred from homology"/>
<dbReference type="SMART" id="SM01210">
    <property type="entry name" value="GARS_C"/>
    <property type="match status" value="1"/>
</dbReference>
<dbReference type="InterPro" id="IPR020559">
    <property type="entry name" value="PRibGlycinamide_synth_CS"/>
</dbReference>
<gene>
    <name evidence="12" type="primary">purD</name>
    <name evidence="15" type="ORF">DRP53_04825</name>
</gene>
<dbReference type="SUPFAM" id="SSF56059">
    <property type="entry name" value="Glutathione synthetase ATP-binding domain-like"/>
    <property type="match status" value="1"/>
</dbReference>
<comment type="catalytic activity">
    <reaction evidence="12">
        <text>5-phospho-beta-D-ribosylamine + glycine + ATP = N(1)-(5-phospho-beta-D-ribosyl)glycinamide + ADP + phosphate + H(+)</text>
        <dbReference type="Rhea" id="RHEA:17453"/>
        <dbReference type="ChEBI" id="CHEBI:15378"/>
        <dbReference type="ChEBI" id="CHEBI:30616"/>
        <dbReference type="ChEBI" id="CHEBI:43474"/>
        <dbReference type="ChEBI" id="CHEBI:57305"/>
        <dbReference type="ChEBI" id="CHEBI:58681"/>
        <dbReference type="ChEBI" id="CHEBI:143788"/>
        <dbReference type="ChEBI" id="CHEBI:456216"/>
        <dbReference type="EC" id="6.3.4.13"/>
    </reaction>
</comment>
<dbReference type="PROSITE" id="PS00184">
    <property type="entry name" value="GARS"/>
    <property type="match status" value="1"/>
</dbReference>
<dbReference type="SUPFAM" id="SSF52440">
    <property type="entry name" value="PreATP-grasp domain"/>
    <property type="match status" value="1"/>
</dbReference>
<evidence type="ECO:0000256" key="12">
    <source>
        <dbReference type="HAMAP-Rule" id="MF_00138"/>
    </source>
</evidence>
<dbReference type="Gene3D" id="3.40.50.20">
    <property type="match status" value="1"/>
</dbReference>
<accession>A0A660SI64</accession>
<dbReference type="EMBL" id="QNBE01000038">
    <property type="protein sequence ID" value="RKX70474.1"/>
    <property type="molecule type" value="Genomic_DNA"/>
</dbReference>
<dbReference type="UniPathway" id="UPA00074">
    <property type="reaction ID" value="UER00125"/>
</dbReference>
<evidence type="ECO:0000256" key="11">
    <source>
        <dbReference type="ARBA" id="ARBA00042864"/>
    </source>
</evidence>
<keyword evidence="5 12" id="KW-0436">Ligase</keyword>
<evidence type="ECO:0000256" key="8">
    <source>
        <dbReference type="ARBA" id="ARBA00022840"/>
    </source>
</evidence>
<dbReference type="Pfam" id="PF02843">
    <property type="entry name" value="GARS_C"/>
    <property type="match status" value="1"/>
</dbReference>
<dbReference type="SMART" id="SM01209">
    <property type="entry name" value="GARS_A"/>
    <property type="match status" value="1"/>
</dbReference>
<comment type="pathway">
    <text evidence="3 12">Purine metabolism; IMP biosynthesis via de novo pathway; N(1)-(5-phospho-D-ribosyl)glycinamide from 5-phospho-alpha-D-ribose 1-diphosphate: step 2/2.</text>
</comment>
<comment type="similarity">
    <text evidence="9 12">Belongs to the GARS family.</text>
</comment>
<evidence type="ECO:0000313" key="15">
    <source>
        <dbReference type="EMBL" id="RKX70474.1"/>
    </source>
</evidence>
<evidence type="ECO:0000256" key="5">
    <source>
        <dbReference type="ARBA" id="ARBA00022598"/>
    </source>
</evidence>
<protein>
    <recommendedName>
        <fullName evidence="4 12">Phosphoribosylamine--glycine ligase</fullName>
        <ecNumber evidence="4 12">6.3.4.13</ecNumber>
    </recommendedName>
    <alternativeName>
        <fullName evidence="12">GARS</fullName>
    </alternativeName>
    <alternativeName>
        <fullName evidence="10 12">Glycinamide ribonucleotide synthetase</fullName>
    </alternativeName>
    <alternativeName>
        <fullName evidence="11 12">Phosphoribosylglycinamide synthetase</fullName>
    </alternativeName>
</protein>
<dbReference type="HAMAP" id="MF_00138">
    <property type="entry name" value="GARS"/>
    <property type="match status" value="1"/>
</dbReference>
<dbReference type="Gene3D" id="3.30.470.20">
    <property type="entry name" value="ATP-grasp fold, B domain"/>
    <property type="match status" value="1"/>
</dbReference>
<dbReference type="InterPro" id="IPR020561">
    <property type="entry name" value="PRibGlycinamid_synth_ATP-grasp"/>
</dbReference>
<dbReference type="InterPro" id="IPR016185">
    <property type="entry name" value="PreATP-grasp_dom_sf"/>
</dbReference>
<dbReference type="InterPro" id="IPR000115">
    <property type="entry name" value="PRibGlycinamide_synth"/>
</dbReference>
<keyword evidence="8 13" id="KW-0067">ATP-binding</keyword>
<evidence type="ECO:0000256" key="7">
    <source>
        <dbReference type="ARBA" id="ARBA00022755"/>
    </source>
</evidence>
<keyword evidence="6 13" id="KW-0547">Nucleotide-binding</keyword>
<dbReference type="PANTHER" id="PTHR43472:SF1">
    <property type="entry name" value="PHOSPHORIBOSYLAMINE--GLYCINE LIGASE, CHLOROPLASTIC"/>
    <property type="match status" value="1"/>
</dbReference>
<dbReference type="InterPro" id="IPR011054">
    <property type="entry name" value="Rudment_hybrid_motif"/>
</dbReference>
<dbReference type="GO" id="GO:0009113">
    <property type="term" value="P:purine nucleobase biosynthetic process"/>
    <property type="evidence" value="ECO:0007669"/>
    <property type="project" value="InterPro"/>
</dbReference>
<evidence type="ECO:0000256" key="6">
    <source>
        <dbReference type="ARBA" id="ARBA00022741"/>
    </source>
</evidence>
<evidence type="ECO:0000259" key="14">
    <source>
        <dbReference type="PROSITE" id="PS50975"/>
    </source>
</evidence>
<dbReference type="GO" id="GO:0005524">
    <property type="term" value="F:ATP binding"/>
    <property type="evidence" value="ECO:0007669"/>
    <property type="project" value="UniProtKB-UniRule"/>
</dbReference>
<dbReference type="Proteomes" id="UP000268469">
    <property type="component" value="Unassembled WGS sequence"/>
</dbReference>
<dbReference type="Pfam" id="PF01071">
    <property type="entry name" value="GARS_A"/>
    <property type="match status" value="1"/>
</dbReference>
<dbReference type="FunFam" id="3.90.600.10:FF:000001">
    <property type="entry name" value="Trifunctional purine biosynthetic protein adenosine-3"/>
    <property type="match status" value="1"/>
</dbReference>
<dbReference type="InterPro" id="IPR013815">
    <property type="entry name" value="ATP_grasp_subdomain_1"/>
</dbReference>
<dbReference type="InterPro" id="IPR011761">
    <property type="entry name" value="ATP-grasp"/>
</dbReference>
<comment type="caution">
    <text evidence="15">The sequence shown here is derived from an EMBL/GenBank/DDBJ whole genome shotgun (WGS) entry which is preliminary data.</text>
</comment>
<dbReference type="PROSITE" id="PS50975">
    <property type="entry name" value="ATP_GRASP"/>
    <property type="match status" value="1"/>
</dbReference>
<dbReference type="GO" id="GO:0006189">
    <property type="term" value="P:'de novo' IMP biosynthetic process"/>
    <property type="evidence" value="ECO:0007669"/>
    <property type="project" value="UniProtKB-UniRule"/>
</dbReference>
<dbReference type="GO" id="GO:0004637">
    <property type="term" value="F:phosphoribosylamine-glycine ligase activity"/>
    <property type="evidence" value="ECO:0007669"/>
    <property type="project" value="UniProtKB-UniRule"/>
</dbReference>
<organism evidence="15 16">
    <name type="scientific">candidate division WOR-3 bacterium</name>
    <dbReference type="NCBI Taxonomy" id="2052148"/>
    <lineage>
        <taxon>Bacteria</taxon>
        <taxon>Bacteria division WOR-3</taxon>
    </lineage>
</organism>
<evidence type="ECO:0000256" key="10">
    <source>
        <dbReference type="ARBA" id="ARBA00042242"/>
    </source>
</evidence>
<evidence type="ECO:0000313" key="16">
    <source>
        <dbReference type="Proteomes" id="UP000268469"/>
    </source>
</evidence>
<comment type="cofactor">
    <cofactor evidence="2">
        <name>Mg(2+)</name>
        <dbReference type="ChEBI" id="CHEBI:18420"/>
    </cofactor>
</comment>
<dbReference type="AlphaFoldDB" id="A0A660SI64"/>
<dbReference type="EC" id="6.3.4.13" evidence="4 12"/>
<dbReference type="Pfam" id="PF02844">
    <property type="entry name" value="GARS_N"/>
    <property type="match status" value="1"/>
</dbReference>